<dbReference type="AlphaFoldDB" id="A0A2H0NDZ3"/>
<evidence type="ECO:0008006" key="6">
    <source>
        <dbReference type="Google" id="ProtNLM"/>
    </source>
</evidence>
<dbReference type="GO" id="GO:0016491">
    <property type="term" value="F:oxidoreductase activity"/>
    <property type="evidence" value="ECO:0007669"/>
    <property type="project" value="UniProtKB-KW"/>
</dbReference>
<proteinExistence type="inferred from homology"/>
<gene>
    <name evidence="4" type="ORF">COV55_01675</name>
</gene>
<keyword evidence="2" id="KW-0560">Oxidoreductase</keyword>
<protein>
    <recommendedName>
        <fullName evidence="6">Short-chain dehydrogenase</fullName>
    </recommendedName>
</protein>
<dbReference type="PRINTS" id="PR00081">
    <property type="entry name" value="GDHRDH"/>
</dbReference>
<dbReference type="Gene3D" id="3.40.50.720">
    <property type="entry name" value="NAD(P)-binding Rossmann-like Domain"/>
    <property type="match status" value="1"/>
</dbReference>
<evidence type="ECO:0000256" key="3">
    <source>
        <dbReference type="RuleBase" id="RU000363"/>
    </source>
</evidence>
<dbReference type="InterPro" id="IPR036291">
    <property type="entry name" value="NAD(P)-bd_dom_sf"/>
</dbReference>
<accession>A0A2H0NDZ3</accession>
<dbReference type="CDD" id="cd05233">
    <property type="entry name" value="SDR_c"/>
    <property type="match status" value="1"/>
</dbReference>
<comment type="similarity">
    <text evidence="1 3">Belongs to the short-chain dehydrogenases/reductases (SDR) family.</text>
</comment>
<dbReference type="GO" id="GO:0016020">
    <property type="term" value="C:membrane"/>
    <property type="evidence" value="ECO:0007669"/>
    <property type="project" value="TreeGrafter"/>
</dbReference>
<comment type="caution">
    <text evidence="4">The sequence shown here is derived from an EMBL/GenBank/DDBJ whole genome shotgun (WGS) entry which is preliminary data.</text>
</comment>
<evidence type="ECO:0000313" key="5">
    <source>
        <dbReference type="Proteomes" id="UP000230564"/>
    </source>
</evidence>
<dbReference type="PANTHER" id="PTHR44196">
    <property type="entry name" value="DEHYDROGENASE/REDUCTASE SDR FAMILY MEMBER 7B"/>
    <property type="match status" value="1"/>
</dbReference>
<dbReference type="InterPro" id="IPR002347">
    <property type="entry name" value="SDR_fam"/>
</dbReference>
<organism evidence="4 5">
    <name type="scientific">Candidatus Komeilibacteria bacterium CG11_big_fil_rev_8_21_14_0_20_36_20</name>
    <dbReference type="NCBI Taxonomy" id="1974477"/>
    <lineage>
        <taxon>Bacteria</taxon>
        <taxon>Candidatus Komeiliibacteriota</taxon>
    </lineage>
</organism>
<evidence type="ECO:0000313" key="4">
    <source>
        <dbReference type="EMBL" id="PIR07120.1"/>
    </source>
</evidence>
<dbReference type="SUPFAM" id="SSF51735">
    <property type="entry name" value="NAD(P)-binding Rossmann-fold domains"/>
    <property type="match status" value="1"/>
</dbReference>
<dbReference type="Pfam" id="PF00106">
    <property type="entry name" value="adh_short"/>
    <property type="match status" value="1"/>
</dbReference>
<name>A0A2H0NDZ3_9BACT</name>
<evidence type="ECO:0000256" key="1">
    <source>
        <dbReference type="ARBA" id="ARBA00006484"/>
    </source>
</evidence>
<reference evidence="4 5" key="1">
    <citation type="submission" date="2017-09" db="EMBL/GenBank/DDBJ databases">
        <title>Depth-based differentiation of microbial function through sediment-hosted aquifers and enrichment of novel symbionts in the deep terrestrial subsurface.</title>
        <authorList>
            <person name="Probst A.J."/>
            <person name="Ladd B."/>
            <person name="Jarett J.K."/>
            <person name="Geller-Mcgrath D.E."/>
            <person name="Sieber C.M."/>
            <person name="Emerson J.B."/>
            <person name="Anantharaman K."/>
            <person name="Thomas B.C."/>
            <person name="Malmstrom R."/>
            <person name="Stieglmeier M."/>
            <person name="Klingl A."/>
            <person name="Woyke T."/>
            <person name="Ryan C.M."/>
            <person name="Banfield J.F."/>
        </authorList>
    </citation>
    <scope>NUCLEOTIDE SEQUENCE [LARGE SCALE GENOMIC DNA]</scope>
    <source>
        <strain evidence="4">CG11_big_fil_rev_8_21_14_0_20_36_20</strain>
    </source>
</reference>
<dbReference type="EMBL" id="PCWQ01000007">
    <property type="protein sequence ID" value="PIR07120.1"/>
    <property type="molecule type" value="Genomic_DNA"/>
</dbReference>
<dbReference type="Proteomes" id="UP000230564">
    <property type="component" value="Unassembled WGS sequence"/>
</dbReference>
<evidence type="ECO:0000256" key="2">
    <source>
        <dbReference type="ARBA" id="ARBA00023002"/>
    </source>
</evidence>
<sequence>MKTTILISGGTSGLGKTIAQILSPHQQVIILSPSEDKLKKVAAELNCDYEVCDITDYQQCERAIQNTLKKHQQIGCLINNAGIWIEGGLDQNDADHIQKTMDINATGVIFLSKAVIPTMKKQKQGFIINVISQAGLYAKAKRSVYDASKWAVTGLTKCLEQELAPYNIKVTGLYPGFMETPLFEKMGTHKDFTNALNPESVAKAIKFLIDMDHEVLIPELGIKKISNQ</sequence>
<dbReference type="PANTHER" id="PTHR44196:SF1">
    <property type="entry name" value="DEHYDROGENASE_REDUCTASE SDR FAMILY MEMBER 7B"/>
    <property type="match status" value="1"/>
</dbReference>
<dbReference type="PRINTS" id="PR00080">
    <property type="entry name" value="SDRFAMILY"/>
</dbReference>